<dbReference type="EMBL" id="RQTC01000017">
    <property type="protein sequence ID" value="RZH95710.1"/>
    <property type="molecule type" value="Genomic_DNA"/>
</dbReference>
<dbReference type="GO" id="GO:0003677">
    <property type="term" value="F:DNA binding"/>
    <property type="evidence" value="ECO:0007669"/>
    <property type="project" value="InterPro"/>
</dbReference>
<dbReference type="Proteomes" id="UP000443708">
    <property type="component" value="Unassembled WGS sequence"/>
</dbReference>
<evidence type="ECO:0000313" key="10">
    <source>
        <dbReference type="EMBL" id="RZH95710.1"/>
    </source>
</evidence>
<evidence type="ECO:0000313" key="11">
    <source>
        <dbReference type="Proteomes" id="UP000293434"/>
    </source>
</evidence>
<name>A0A2I7Y922_STAAU</name>
<evidence type="ECO:0000313" key="15">
    <source>
        <dbReference type="Proteomes" id="UP000443708"/>
    </source>
</evidence>
<dbReference type="EMBL" id="CAIIGD010000018">
    <property type="protein sequence ID" value="CAC8238690.1"/>
    <property type="molecule type" value="Genomic_DNA"/>
</dbReference>
<organism evidence="6 17">
    <name type="scientific">Staphylococcus aureus</name>
    <dbReference type="NCBI Taxonomy" id="1280"/>
    <lineage>
        <taxon>Bacteria</taxon>
        <taxon>Bacillati</taxon>
        <taxon>Bacillota</taxon>
        <taxon>Bacilli</taxon>
        <taxon>Bacillales</taxon>
        <taxon>Staphylococcaceae</taxon>
        <taxon>Staphylococcus</taxon>
    </lineage>
</organism>
<evidence type="ECO:0000313" key="3">
    <source>
        <dbReference type="EMBL" id="CAA4168805.1"/>
    </source>
</evidence>
<dbReference type="Proteomes" id="UP000505390">
    <property type="component" value="Unassembled WGS sequence"/>
</dbReference>
<evidence type="ECO:0000313" key="6">
    <source>
        <dbReference type="EMBL" id="CAA6128392.1"/>
    </source>
</evidence>
<evidence type="ECO:0000313" key="19">
    <source>
        <dbReference type="Proteomes" id="UP000507112"/>
    </source>
</evidence>
<proteinExistence type="predicted"/>
<evidence type="ECO:0000313" key="17">
    <source>
        <dbReference type="Proteomes" id="UP000459702"/>
    </source>
</evidence>
<dbReference type="Pfam" id="PF04014">
    <property type="entry name" value="MazE_antitoxin"/>
    <property type="match status" value="1"/>
</dbReference>
<evidence type="ECO:0000313" key="9">
    <source>
        <dbReference type="EMBL" id="CAC8238690.1"/>
    </source>
</evidence>
<dbReference type="AlphaFoldDB" id="A0A2I7Y922"/>
<protein>
    <submittedName>
        <fullName evidence="10">Addiction module antitoxin</fullName>
    </submittedName>
    <submittedName>
        <fullName evidence="6">Phage protein</fullName>
    </submittedName>
</protein>
<evidence type="ECO:0000313" key="12">
    <source>
        <dbReference type="Proteomes" id="UP000442696"/>
    </source>
</evidence>
<dbReference type="EMBL" id="CACUNS010000024">
    <property type="protein sequence ID" value="CAA6128392.1"/>
    <property type="molecule type" value="Genomic_DNA"/>
</dbReference>
<dbReference type="Proteomes" id="UP000442782">
    <property type="component" value="Unassembled WGS sequence"/>
</dbReference>
<evidence type="ECO:0000313" key="8">
    <source>
        <dbReference type="EMBL" id="CAC5811551.1"/>
    </source>
</evidence>
<evidence type="ECO:0000313" key="4">
    <source>
        <dbReference type="EMBL" id="CAA4399149.1"/>
    </source>
</evidence>
<accession>A0A2I7Y922</accession>
<sequence>MVTTRKLRRAGNSSVVSVPTEVIAALGVTNGDNLKFNIEDNKVTIEKEVNEDEEFFKLLDETFTEYNQALRKLVDI</sequence>
<dbReference type="Proteomes" id="UP000442696">
    <property type="component" value="Unassembled WGS sequence"/>
</dbReference>
<dbReference type="EMBL" id="CACURZ010000022">
    <property type="protein sequence ID" value="CAA6391728.1"/>
    <property type="molecule type" value="Genomic_DNA"/>
</dbReference>
<dbReference type="InterPro" id="IPR007159">
    <property type="entry name" value="SpoVT-AbrB_dom"/>
</dbReference>
<evidence type="ECO:0000313" key="2">
    <source>
        <dbReference type="EMBL" id="CAA4168402.1"/>
    </source>
</evidence>
<dbReference type="EMBL" id="CACTPI010000021">
    <property type="protein sequence ID" value="CAA4168402.1"/>
    <property type="molecule type" value="Genomic_DNA"/>
</dbReference>
<reference evidence="12 13" key="2">
    <citation type="submission" date="2019-12" db="EMBL/GenBank/DDBJ databases">
        <authorList>
            <consortium name="Pathogen Informatics"/>
        </authorList>
    </citation>
    <scope>NUCLEOTIDE SEQUENCE [LARGE SCALE GENOMIC DNA]</scope>
    <source>
        <strain evidence="9 19">MOS105</strain>
        <strain evidence="2 15">S040_N01_C01</strain>
        <strain evidence="3 13">S087_N01_C01</strain>
        <strain evidence="8 18">SG160</strain>
        <strain evidence="6 17">T012_N10_C04</strain>
        <strain evidence="4 12">T012_N16_C08</strain>
        <strain evidence="5 14">T065_N03_C06</strain>
        <strain evidence="7 16">T197_A02_C01</strain>
    </source>
</reference>
<evidence type="ECO:0000313" key="16">
    <source>
        <dbReference type="Proteomes" id="UP000459586"/>
    </source>
</evidence>
<reference evidence="10 11" key="1">
    <citation type="submission" date="2018-11" db="EMBL/GenBank/DDBJ databases">
        <title>Genomic profiling of Staphylococcus species from a Poultry farm system in KwaZulu-Natal, South Africa.</title>
        <authorList>
            <person name="Amoako D.G."/>
            <person name="Somboro A.M."/>
            <person name="Abia A.L.K."/>
            <person name="Bester L.A."/>
            <person name="Essack S.Y."/>
        </authorList>
    </citation>
    <scope>NUCLEOTIDE SEQUENCE [LARGE SCALE GENOMIC DNA]</scope>
    <source>
        <strain evidence="10 11">SA9</strain>
    </source>
</reference>
<dbReference type="RefSeq" id="WP_000258939.1">
    <property type="nucleotide sequence ID" value="NZ_AP025249.1"/>
</dbReference>
<dbReference type="EMBL" id="CAIGXB010000017">
    <property type="protein sequence ID" value="CAC5811551.1"/>
    <property type="molecule type" value="Genomic_DNA"/>
</dbReference>
<dbReference type="Proteomes" id="UP000293434">
    <property type="component" value="Unassembled WGS sequence"/>
</dbReference>
<dbReference type="InterPro" id="IPR037914">
    <property type="entry name" value="SpoVT-AbrB_sf"/>
</dbReference>
<dbReference type="Proteomes" id="UP000443506">
    <property type="component" value="Unassembled WGS sequence"/>
</dbReference>
<gene>
    <name evidence="10" type="ORF">EIG94_01875</name>
    <name evidence="3" type="ORF">SAMEA1029512_02756</name>
    <name evidence="2" type="ORF">SAMEA1029528_02741</name>
    <name evidence="4" type="ORF">SAMEA2078260_02660</name>
    <name evidence="6" type="ORF">SAMEA2078588_02670</name>
    <name evidence="7" type="ORF">SAMEA2080344_02674</name>
    <name evidence="5" type="ORF">SAMEA2081063_02719</name>
    <name evidence="8" type="ORF">SAMEA4008575_02801</name>
    <name evidence="9" type="ORF">SAMEA70146418_02835</name>
</gene>
<feature type="domain" description="SpoVT-AbrB" evidence="1">
    <location>
        <begin position="8"/>
        <end position="50"/>
    </location>
</feature>
<evidence type="ECO:0000313" key="18">
    <source>
        <dbReference type="Proteomes" id="UP000505390"/>
    </source>
</evidence>
<evidence type="ECO:0000313" key="13">
    <source>
        <dbReference type="Proteomes" id="UP000442782"/>
    </source>
</evidence>
<dbReference type="SUPFAM" id="SSF89447">
    <property type="entry name" value="AbrB/MazE/MraZ-like"/>
    <property type="match status" value="1"/>
</dbReference>
<comment type="caution">
    <text evidence="6">The sequence shown here is derived from an EMBL/GenBank/DDBJ whole genome shotgun (WGS) entry which is preliminary data.</text>
</comment>
<dbReference type="Proteomes" id="UP000459586">
    <property type="component" value="Unassembled WGS sequence"/>
</dbReference>
<dbReference type="Proteomes" id="UP000507112">
    <property type="component" value="Unassembled WGS sequence"/>
</dbReference>
<evidence type="ECO:0000313" key="14">
    <source>
        <dbReference type="Proteomes" id="UP000443506"/>
    </source>
</evidence>
<dbReference type="EMBL" id="CACTWD010000024">
    <property type="protein sequence ID" value="CAA4707309.1"/>
    <property type="molecule type" value="Genomic_DNA"/>
</dbReference>
<dbReference type="Gene3D" id="2.10.260.10">
    <property type="match status" value="1"/>
</dbReference>
<evidence type="ECO:0000259" key="1">
    <source>
        <dbReference type="Pfam" id="PF04014"/>
    </source>
</evidence>
<dbReference type="EMBL" id="CACTOE010000031">
    <property type="protein sequence ID" value="CAA4168805.1"/>
    <property type="molecule type" value="Genomic_DNA"/>
</dbReference>
<evidence type="ECO:0000313" key="5">
    <source>
        <dbReference type="EMBL" id="CAA4707309.1"/>
    </source>
</evidence>
<dbReference type="EMBL" id="CACTQT010000023">
    <property type="protein sequence ID" value="CAA4399149.1"/>
    <property type="molecule type" value="Genomic_DNA"/>
</dbReference>
<evidence type="ECO:0000313" key="7">
    <source>
        <dbReference type="EMBL" id="CAA6391728.1"/>
    </source>
</evidence>
<dbReference type="Proteomes" id="UP000459702">
    <property type="component" value="Unassembled WGS sequence"/>
</dbReference>